<evidence type="ECO:0000256" key="1">
    <source>
        <dbReference type="SAM" id="Phobius"/>
    </source>
</evidence>
<keyword evidence="1" id="KW-1133">Transmembrane helix</keyword>
<evidence type="ECO:0000313" key="3">
    <source>
        <dbReference type="Proteomes" id="UP000053881"/>
    </source>
</evidence>
<dbReference type="AlphaFoldDB" id="A0A0Q9YK91"/>
<organism evidence="2 3">
    <name type="scientific">Lederbergia galactosidilytica</name>
    <dbReference type="NCBI Taxonomy" id="217031"/>
    <lineage>
        <taxon>Bacteria</taxon>
        <taxon>Bacillati</taxon>
        <taxon>Bacillota</taxon>
        <taxon>Bacilli</taxon>
        <taxon>Bacillales</taxon>
        <taxon>Bacillaceae</taxon>
        <taxon>Lederbergia</taxon>
    </lineage>
</organism>
<sequence length="173" mass="18700">MKTKTLVILSMLLGIGTVLHLVMPGTWAIKPDMMLAMMFLGIALFPEKKNVLLLGIATGLLTALTTSFPMGQIPNIIDKPITAFVFYGLFLLLSKKLSKQLSLTILTIVCTVISGTLFLGSAYLLFELPGPFIILFGTGVLPAMALNAVILFILYPFVTAILKRTNFASTASM</sequence>
<dbReference type="Proteomes" id="UP000053881">
    <property type="component" value="Unassembled WGS sequence"/>
</dbReference>
<accession>A0A0Q9YK91</accession>
<reference evidence="2 3" key="1">
    <citation type="submission" date="2015-06" db="EMBL/GenBank/DDBJ databases">
        <title>Genome sequencing project of Bacillus galactosidilyticus PL133.</title>
        <authorList>
            <person name="Gaiero J."/>
            <person name="Nicol R."/>
            <person name="Habash M."/>
        </authorList>
    </citation>
    <scope>NUCLEOTIDE SEQUENCE [LARGE SCALE GENOMIC DNA]</scope>
    <source>
        <strain evidence="2 3">PL133</strain>
    </source>
</reference>
<dbReference type="EMBL" id="LGPB01000036">
    <property type="protein sequence ID" value="KRG16691.1"/>
    <property type="molecule type" value="Genomic_DNA"/>
</dbReference>
<feature type="transmembrane region" description="Helical" evidence="1">
    <location>
        <begin position="132"/>
        <end position="155"/>
    </location>
</feature>
<keyword evidence="1" id="KW-0472">Membrane</keyword>
<feature type="transmembrane region" description="Helical" evidence="1">
    <location>
        <begin position="105"/>
        <end position="126"/>
    </location>
</feature>
<name>A0A0Q9YK91_9BACI</name>
<feature type="transmembrane region" description="Helical" evidence="1">
    <location>
        <begin position="6"/>
        <end position="29"/>
    </location>
</feature>
<dbReference type="PATRIC" id="fig|217031.4.peg.1415"/>
<dbReference type="Pfam" id="PF17099">
    <property type="entry name" value="TrpP"/>
    <property type="match status" value="1"/>
</dbReference>
<evidence type="ECO:0000313" key="2">
    <source>
        <dbReference type="EMBL" id="KRG16691.1"/>
    </source>
</evidence>
<proteinExistence type="predicted"/>
<feature type="transmembrane region" description="Helical" evidence="1">
    <location>
        <begin position="76"/>
        <end position="93"/>
    </location>
</feature>
<dbReference type="RefSeq" id="WP_057994231.1">
    <property type="nucleotide sequence ID" value="NZ_JAGGKH010000011.1"/>
</dbReference>
<gene>
    <name evidence="2" type="ORF">ACA29_04245</name>
</gene>
<dbReference type="InterPro" id="IPR031360">
    <property type="entry name" value="TrpP"/>
</dbReference>
<comment type="caution">
    <text evidence="2">The sequence shown here is derived from an EMBL/GenBank/DDBJ whole genome shotgun (WGS) entry which is preliminary data.</text>
</comment>
<protein>
    <submittedName>
        <fullName evidence="2">Tryptophan transporter</fullName>
    </submittedName>
</protein>
<keyword evidence="1" id="KW-0812">Transmembrane</keyword>